<comment type="similarity">
    <text evidence="1">Belongs to the peptidase S12 family.</text>
</comment>
<dbReference type="Pfam" id="PF00144">
    <property type="entry name" value="Beta-lactamase"/>
    <property type="match status" value="1"/>
</dbReference>
<gene>
    <name evidence="5" type="ORF">BCR41DRAFT_320635</name>
</gene>
<dbReference type="SUPFAM" id="SSF56601">
    <property type="entry name" value="beta-lactamase/transpeptidase-like"/>
    <property type="match status" value="1"/>
</dbReference>
<dbReference type="PANTHER" id="PTHR46825">
    <property type="entry name" value="D-ALANYL-D-ALANINE-CARBOXYPEPTIDASE/ENDOPEPTIDASE AMPH"/>
    <property type="match status" value="1"/>
</dbReference>
<evidence type="ECO:0000256" key="1">
    <source>
        <dbReference type="ARBA" id="ARBA00038215"/>
    </source>
</evidence>
<reference evidence="5 6" key="1">
    <citation type="submission" date="2016-07" db="EMBL/GenBank/DDBJ databases">
        <title>Pervasive Adenine N6-methylation of Active Genes in Fungi.</title>
        <authorList>
            <consortium name="DOE Joint Genome Institute"/>
            <person name="Mondo S.J."/>
            <person name="Dannebaum R.O."/>
            <person name="Kuo R.C."/>
            <person name="Labutti K."/>
            <person name="Haridas S."/>
            <person name="Kuo A."/>
            <person name="Salamov A."/>
            <person name="Ahrendt S.R."/>
            <person name="Lipzen A."/>
            <person name="Sullivan W."/>
            <person name="Andreopoulos W.B."/>
            <person name="Clum A."/>
            <person name="Lindquist E."/>
            <person name="Daum C."/>
            <person name="Ramamoorthy G.K."/>
            <person name="Gryganskyi A."/>
            <person name="Culley D."/>
            <person name="Magnuson J.K."/>
            <person name="James T.Y."/>
            <person name="O'Malley M.A."/>
            <person name="Stajich J.E."/>
            <person name="Spatafora J.W."/>
            <person name="Visel A."/>
            <person name="Grigoriev I.V."/>
        </authorList>
    </citation>
    <scope>NUCLEOTIDE SEQUENCE [LARGE SCALE GENOMIC DNA]</scope>
    <source>
        <strain evidence="5 6">NRRL 3116</strain>
    </source>
</reference>
<dbReference type="InterPro" id="IPR012338">
    <property type="entry name" value="Beta-lactam/transpept-like"/>
</dbReference>
<dbReference type="Proteomes" id="UP000193648">
    <property type="component" value="Unassembled WGS sequence"/>
</dbReference>
<name>A0A1Y2GT26_9FUNG</name>
<feature type="domain" description="Peptidase S12 Pab87-related C-terminal" evidence="4">
    <location>
        <begin position="427"/>
        <end position="508"/>
    </location>
</feature>
<dbReference type="InterPro" id="IPR021860">
    <property type="entry name" value="Peptidase_S12_Pab87-rel_C"/>
</dbReference>
<dbReference type="InParanoid" id="A0A1Y2GT26"/>
<dbReference type="Gene3D" id="3.40.710.10">
    <property type="entry name" value="DD-peptidase/beta-lactamase superfamily"/>
    <property type="match status" value="1"/>
</dbReference>
<dbReference type="PANTHER" id="PTHR46825:SF15">
    <property type="entry name" value="BETA-LACTAMASE-RELATED DOMAIN-CONTAINING PROTEIN"/>
    <property type="match status" value="1"/>
</dbReference>
<evidence type="ECO:0000313" key="6">
    <source>
        <dbReference type="Proteomes" id="UP000193648"/>
    </source>
</evidence>
<dbReference type="InterPro" id="IPR050491">
    <property type="entry name" value="AmpC-like"/>
</dbReference>
<dbReference type="AlphaFoldDB" id="A0A1Y2GT26"/>
<evidence type="ECO:0000259" key="3">
    <source>
        <dbReference type="Pfam" id="PF00144"/>
    </source>
</evidence>
<protein>
    <submittedName>
        <fullName evidence="5">Beta-lactamase/transpeptidase-like protein</fullName>
    </submittedName>
</protein>
<dbReference type="GeneID" id="33563245"/>
<dbReference type="OrthoDB" id="5946976at2759"/>
<comment type="caution">
    <text evidence="5">The sequence shown here is derived from an EMBL/GenBank/DDBJ whole genome shotgun (WGS) entry which is preliminary data.</text>
</comment>
<dbReference type="EMBL" id="MCFF01000011">
    <property type="protein sequence ID" value="ORZ21942.1"/>
    <property type="molecule type" value="Genomic_DNA"/>
</dbReference>
<proteinExistence type="inferred from homology"/>
<feature type="chain" id="PRO_5013118915" evidence="2">
    <location>
        <begin position="32"/>
        <end position="526"/>
    </location>
</feature>
<organism evidence="5 6">
    <name type="scientific">Lobosporangium transversale</name>
    <dbReference type="NCBI Taxonomy" id="64571"/>
    <lineage>
        <taxon>Eukaryota</taxon>
        <taxon>Fungi</taxon>
        <taxon>Fungi incertae sedis</taxon>
        <taxon>Mucoromycota</taxon>
        <taxon>Mortierellomycotina</taxon>
        <taxon>Mortierellomycetes</taxon>
        <taxon>Mortierellales</taxon>
        <taxon>Mortierellaceae</taxon>
        <taxon>Lobosporangium</taxon>
    </lineage>
</organism>
<dbReference type="InterPro" id="IPR001466">
    <property type="entry name" value="Beta-lactam-related"/>
</dbReference>
<feature type="domain" description="Beta-lactamase-related" evidence="3">
    <location>
        <begin position="45"/>
        <end position="388"/>
    </location>
</feature>
<sequence>MVVLSSPRALASLLLLTAIPVTVLFLPFTNAQNATDTISKDPLGVRAFIEKAMAANGVPGMSVAIFHKDRIIFSEGFGKRNNKDPFQVDTLAPIGSITKSFTAASVGELVAEGKMDWDTTPISKYLPEFQAQDPVVDSQLTAIEMLSHRTNYLSYDLSWIRTNTTRRELIKRLKNAVVDRKMRTRLQYNNVIYSVIGEAAANVAKTSWEKLVDSKVVKPLGLKNTGYGQMGMRRQSNNHALAHFAYSFDDLINGKIEIKDLDPIYMARAPAGDMFSNVLDLIRWGQVIMNSGQLNGKQVLSKESIERMVTGHTYAPNPDPDFAPTRAYGLGMGISSYKGKTFFSHSGGVSGFQANLLIFPNDKVIIASLSNILPSTPATYLPYYIADHLFGLPTTKDWLAESVRENKLYYEFVQDELKGASLPPQIRDKPPTRPLIDFAGTYENPIHGSITIRLESEGGKGESLFFNINQFDSKMDHYHYDSFKFILNDDGIVISTLLTFQTNADGNISFQVNFPEGLCQFEKANL</sequence>
<dbReference type="STRING" id="64571.A0A1Y2GT26"/>
<keyword evidence="2" id="KW-0732">Signal</keyword>
<feature type="signal peptide" evidence="2">
    <location>
        <begin position="1"/>
        <end position="31"/>
    </location>
</feature>
<evidence type="ECO:0000313" key="5">
    <source>
        <dbReference type="EMBL" id="ORZ21942.1"/>
    </source>
</evidence>
<keyword evidence="6" id="KW-1185">Reference proteome</keyword>
<evidence type="ECO:0000256" key="2">
    <source>
        <dbReference type="SAM" id="SignalP"/>
    </source>
</evidence>
<dbReference type="RefSeq" id="XP_021883193.1">
    <property type="nucleotide sequence ID" value="XM_022021401.1"/>
</dbReference>
<evidence type="ECO:0000259" key="4">
    <source>
        <dbReference type="Pfam" id="PF11954"/>
    </source>
</evidence>
<accession>A0A1Y2GT26</accession>
<dbReference type="Gene3D" id="2.40.128.600">
    <property type="match status" value="1"/>
</dbReference>
<dbReference type="Pfam" id="PF11954">
    <property type="entry name" value="DUF3471"/>
    <property type="match status" value="1"/>
</dbReference>